<dbReference type="EMBL" id="LR134473">
    <property type="protein sequence ID" value="VEI02954.1"/>
    <property type="molecule type" value="Genomic_DNA"/>
</dbReference>
<dbReference type="RefSeq" id="WP_028703329.1">
    <property type="nucleotide sequence ID" value="NZ_JAKDOF010000056.1"/>
</dbReference>
<accession>A0A3S4V1Z1</accession>
<protein>
    <submittedName>
        <fullName evidence="2">Uncharacterized protein</fullName>
    </submittedName>
</protein>
<evidence type="ECO:0000256" key="1">
    <source>
        <dbReference type="SAM" id="Phobius"/>
    </source>
</evidence>
<evidence type="ECO:0000313" key="2">
    <source>
        <dbReference type="EMBL" id="VEI02954.1"/>
    </source>
</evidence>
<reference evidence="2 3" key="1">
    <citation type="submission" date="2018-12" db="EMBL/GenBank/DDBJ databases">
        <authorList>
            <consortium name="Pathogen Informatics"/>
        </authorList>
    </citation>
    <scope>NUCLEOTIDE SEQUENCE [LARGE SCALE GENOMIC DNA]</scope>
    <source>
        <strain evidence="2 3">NCTC13652</strain>
    </source>
</reference>
<sequence length="117" mass="12363">MPEARIITTNRAGIIWSGITWCSLLLVIPAGIAGMMMQTLLPANLGYPQIDATGVPRWLSLTVLATEIAVFAVPAIVCTLCNRKATRMGHPVNGAVAAGWGVFGLVAVIGVLLWFFG</sequence>
<feature type="transmembrane region" description="Helical" evidence="1">
    <location>
        <begin position="92"/>
        <end position="116"/>
    </location>
</feature>
<name>A0A3S4V1Z1_9ACTN</name>
<gene>
    <name evidence="2" type="ORF">NCTC13652_01150</name>
</gene>
<evidence type="ECO:0000313" key="3">
    <source>
        <dbReference type="Proteomes" id="UP000277858"/>
    </source>
</evidence>
<dbReference type="AlphaFoldDB" id="A0A3S4V1Z1"/>
<organism evidence="2 3">
    <name type="scientific">Acidipropionibacterium jensenii</name>
    <dbReference type="NCBI Taxonomy" id="1749"/>
    <lineage>
        <taxon>Bacteria</taxon>
        <taxon>Bacillati</taxon>
        <taxon>Actinomycetota</taxon>
        <taxon>Actinomycetes</taxon>
        <taxon>Propionibacteriales</taxon>
        <taxon>Propionibacteriaceae</taxon>
        <taxon>Acidipropionibacterium</taxon>
    </lineage>
</organism>
<keyword evidence="1" id="KW-0472">Membrane</keyword>
<keyword evidence="3" id="KW-1185">Reference proteome</keyword>
<keyword evidence="1" id="KW-0812">Transmembrane</keyword>
<dbReference type="STRING" id="1122997.GCA_000425285_01823"/>
<proteinExistence type="predicted"/>
<feature type="transmembrane region" description="Helical" evidence="1">
    <location>
        <begin position="12"/>
        <end position="38"/>
    </location>
</feature>
<dbReference type="OrthoDB" id="3710630at2"/>
<keyword evidence="1" id="KW-1133">Transmembrane helix</keyword>
<feature type="transmembrane region" description="Helical" evidence="1">
    <location>
        <begin position="58"/>
        <end position="80"/>
    </location>
</feature>
<dbReference type="Proteomes" id="UP000277858">
    <property type="component" value="Chromosome"/>
</dbReference>